<evidence type="ECO:0000313" key="4">
    <source>
        <dbReference type="Proteomes" id="UP000018851"/>
    </source>
</evidence>
<gene>
    <name evidence="3" type="ORF">NX02_24930</name>
</gene>
<reference evidence="3 4" key="1">
    <citation type="submission" date="2013-07" db="EMBL/GenBank/DDBJ databases">
        <title>Completed genome of Sphingomonas sanxanigenens NX02.</title>
        <authorList>
            <person name="Ma T."/>
            <person name="Huang H."/>
            <person name="Wu M."/>
            <person name="Li X."/>
            <person name="Li G."/>
        </authorList>
    </citation>
    <scope>NUCLEOTIDE SEQUENCE [LARGE SCALE GENOMIC DNA]</scope>
    <source>
        <strain evidence="3 4">NX02</strain>
    </source>
</reference>
<dbReference type="PATRIC" id="fig|1123269.5.peg.4887"/>
<feature type="region of interest" description="Disordered" evidence="1">
    <location>
        <begin position="18"/>
        <end position="41"/>
    </location>
</feature>
<keyword evidence="4" id="KW-1185">Reference proteome</keyword>
<evidence type="ECO:0000256" key="1">
    <source>
        <dbReference type="SAM" id="MobiDB-lite"/>
    </source>
</evidence>
<keyword evidence="2" id="KW-0732">Signal</keyword>
<protein>
    <recommendedName>
        <fullName evidence="5">LTXXQ motif family protein</fullName>
    </recommendedName>
</protein>
<name>W0AJY2_9SPHN</name>
<dbReference type="Proteomes" id="UP000018851">
    <property type="component" value="Chromosome"/>
</dbReference>
<evidence type="ECO:0000256" key="2">
    <source>
        <dbReference type="SAM" id="SignalP"/>
    </source>
</evidence>
<dbReference type="AlphaFoldDB" id="W0AJY2"/>
<dbReference type="RefSeq" id="WP_025294696.1">
    <property type="nucleotide sequence ID" value="NZ_CP006644.1"/>
</dbReference>
<feature type="signal peptide" evidence="2">
    <location>
        <begin position="1"/>
        <end position="19"/>
    </location>
</feature>
<evidence type="ECO:0000313" key="3">
    <source>
        <dbReference type="EMBL" id="AHE56593.1"/>
    </source>
</evidence>
<proteinExistence type="predicted"/>
<feature type="region of interest" description="Disordered" evidence="1">
    <location>
        <begin position="143"/>
        <end position="179"/>
    </location>
</feature>
<dbReference type="eggNOG" id="ENOG50318T0">
    <property type="taxonomic scope" value="Bacteria"/>
</dbReference>
<feature type="compositionally biased region" description="Basic and acidic residues" evidence="1">
    <location>
        <begin position="31"/>
        <end position="41"/>
    </location>
</feature>
<evidence type="ECO:0008006" key="5">
    <source>
        <dbReference type="Google" id="ProtNLM"/>
    </source>
</evidence>
<dbReference type="EMBL" id="CP006644">
    <property type="protein sequence ID" value="AHE56593.1"/>
    <property type="molecule type" value="Genomic_DNA"/>
</dbReference>
<sequence length="179" mass="19007">MMKKIVAAGLALTASIAIAQQPQSPPPGRPPQRDAARDAAMKARAADDIALLLDLKPAQRPALEAYLAAGPGFGPPMPPKPPVDRLVRPGEQGFIDRLDSMEKQIAVEGSRRRAGIAAARSFHGQLDARQKALFEALERVRHAPPPRPHMIMRLHDGGPGSPGGPDMPPPPQMPDGASE</sequence>
<feature type="chain" id="PRO_5004785540" description="LTXXQ motif family protein" evidence="2">
    <location>
        <begin position="20"/>
        <end position="179"/>
    </location>
</feature>
<dbReference type="KEGG" id="ssan:NX02_24930"/>
<organism evidence="3 4">
    <name type="scientific">Sphingomonas sanxanigenens DSM 19645 = NX02</name>
    <dbReference type="NCBI Taxonomy" id="1123269"/>
    <lineage>
        <taxon>Bacteria</taxon>
        <taxon>Pseudomonadati</taxon>
        <taxon>Pseudomonadota</taxon>
        <taxon>Alphaproteobacteria</taxon>
        <taxon>Sphingomonadales</taxon>
        <taxon>Sphingomonadaceae</taxon>
        <taxon>Sphingomonas</taxon>
    </lineage>
</organism>
<accession>W0AJY2</accession>
<dbReference type="HOGENOM" id="CLU_1502542_0_0_5"/>